<keyword evidence="1" id="KW-0472">Membrane</keyword>
<keyword evidence="1" id="KW-1133">Transmembrane helix</keyword>
<evidence type="ECO:0000313" key="3">
    <source>
        <dbReference type="Proteomes" id="UP001428774"/>
    </source>
</evidence>
<feature type="transmembrane region" description="Helical" evidence="1">
    <location>
        <begin position="6"/>
        <end position="29"/>
    </location>
</feature>
<keyword evidence="1" id="KW-0812">Transmembrane</keyword>
<evidence type="ECO:0000313" key="2">
    <source>
        <dbReference type="EMBL" id="MEN9061409.1"/>
    </source>
</evidence>
<gene>
    <name evidence="2" type="ORF">ABFB10_10495</name>
</gene>
<reference evidence="2 3" key="1">
    <citation type="submission" date="2024-05" db="EMBL/GenBank/DDBJ databases">
        <title>Genome sequence of Ponticoccus litoralis KCCM 90028.</title>
        <authorList>
            <person name="Kim J.M."/>
            <person name="Lee J.K."/>
            <person name="Choi B.J."/>
            <person name="Bayburt H."/>
            <person name="Baek J.H."/>
            <person name="Jeon C.O."/>
        </authorList>
    </citation>
    <scope>NUCLEOTIDE SEQUENCE [LARGE SCALE GENOMIC DNA]</scope>
    <source>
        <strain evidence="2 3">KCCM 90028</strain>
    </source>
</reference>
<proteinExistence type="predicted"/>
<feature type="transmembrane region" description="Helical" evidence="1">
    <location>
        <begin position="41"/>
        <end position="61"/>
    </location>
</feature>
<dbReference type="Pfam" id="PF05437">
    <property type="entry name" value="AzlD"/>
    <property type="match status" value="1"/>
</dbReference>
<accession>A0AAW9SBM9</accession>
<organism evidence="2 3">
    <name type="scientific">Ponticoccus litoralis</name>
    <dbReference type="NCBI Taxonomy" id="422297"/>
    <lineage>
        <taxon>Bacteria</taxon>
        <taxon>Pseudomonadati</taxon>
        <taxon>Pseudomonadota</taxon>
        <taxon>Alphaproteobacteria</taxon>
        <taxon>Rhodobacterales</taxon>
        <taxon>Roseobacteraceae</taxon>
        <taxon>Ponticoccus</taxon>
    </lineage>
</organism>
<evidence type="ECO:0000256" key="1">
    <source>
        <dbReference type="SAM" id="Phobius"/>
    </source>
</evidence>
<dbReference type="AlphaFoldDB" id="A0AAW9SBM9"/>
<dbReference type="EMBL" id="JBDNCH010000002">
    <property type="protein sequence ID" value="MEN9061409.1"/>
    <property type="molecule type" value="Genomic_DNA"/>
</dbReference>
<dbReference type="RefSeq" id="WP_023850283.1">
    <property type="nucleotide sequence ID" value="NZ_JBDNCH010000002.1"/>
</dbReference>
<dbReference type="Proteomes" id="UP001428774">
    <property type="component" value="Unassembled WGS sequence"/>
</dbReference>
<comment type="caution">
    <text evidence="2">The sequence shown here is derived from an EMBL/GenBank/DDBJ whole genome shotgun (WGS) entry which is preliminary data.</text>
</comment>
<protein>
    <submittedName>
        <fullName evidence="2">AzlD domain-containing protein</fullName>
    </submittedName>
</protein>
<keyword evidence="3" id="KW-1185">Reference proteome</keyword>
<sequence>MISDTAFWLLTAGLGIGTFLIRFSFLGLLGGRQLPDWALLHLKYVGVAVFPALVAPLVLWPEATGGTTDLPRLLAALIAFAVGLRGNVIATILAGMAALYGLQFLTGSF</sequence>
<dbReference type="InterPro" id="IPR008407">
    <property type="entry name" value="Brnchd-chn_aa_trnsp_AzlD"/>
</dbReference>
<feature type="transmembrane region" description="Helical" evidence="1">
    <location>
        <begin position="73"/>
        <end position="102"/>
    </location>
</feature>
<name>A0AAW9SBM9_9RHOB</name>